<proteinExistence type="predicted"/>
<name>A0A645HEF2_9ZZZZ</name>
<gene>
    <name evidence="1" type="ORF">SDC9_184908</name>
</gene>
<dbReference type="EMBL" id="VSSQ01092023">
    <property type="protein sequence ID" value="MPN37391.1"/>
    <property type="molecule type" value="Genomic_DNA"/>
</dbReference>
<sequence length="109" mass="12105">MIDTVQRRMGQYCNTVGTVNQANGLLHSYLGLGNPRWPMFLQKTLEGLIQARADPSLNQGTCHVRPSRCPAIGDLKDGFRFQRHLPLIQQGHNSANPILAHLLKPSHLG</sequence>
<comment type="caution">
    <text evidence="1">The sequence shown here is derived from an EMBL/GenBank/DDBJ whole genome shotgun (WGS) entry which is preliminary data.</text>
</comment>
<organism evidence="1">
    <name type="scientific">bioreactor metagenome</name>
    <dbReference type="NCBI Taxonomy" id="1076179"/>
    <lineage>
        <taxon>unclassified sequences</taxon>
        <taxon>metagenomes</taxon>
        <taxon>ecological metagenomes</taxon>
    </lineage>
</organism>
<evidence type="ECO:0000313" key="1">
    <source>
        <dbReference type="EMBL" id="MPN37391.1"/>
    </source>
</evidence>
<accession>A0A645HEF2</accession>
<dbReference type="AlphaFoldDB" id="A0A645HEF2"/>
<reference evidence="1" key="1">
    <citation type="submission" date="2019-08" db="EMBL/GenBank/DDBJ databases">
        <authorList>
            <person name="Kucharzyk K."/>
            <person name="Murdoch R.W."/>
            <person name="Higgins S."/>
            <person name="Loffler F."/>
        </authorList>
    </citation>
    <scope>NUCLEOTIDE SEQUENCE</scope>
</reference>
<protein>
    <submittedName>
        <fullName evidence="1">Uncharacterized protein</fullName>
    </submittedName>
</protein>